<dbReference type="RefSeq" id="WP_369060462.1">
    <property type="nucleotide sequence ID" value="NZ_CP158375.1"/>
</dbReference>
<dbReference type="EMBL" id="CP158375">
    <property type="protein sequence ID" value="XDO97321.1"/>
    <property type="molecule type" value="Genomic_DNA"/>
</dbReference>
<evidence type="ECO:0000256" key="1">
    <source>
        <dbReference type="ARBA" id="ARBA00004459"/>
    </source>
</evidence>
<name>A0AB39KU31_9CAUL</name>
<dbReference type="PROSITE" id="PS51257">
    <property type="entry name" value="PROKAR_LIPOPROTEIN"/>
    <property type="match status" value="1"/>
</dbReference>
<evidence type="ECO:0000313" key="9">
    <source>
        <dbReference type="EMBL" id="XDO97321.1"/>
    </source>
</evidence>
<feature type="region of interest" description="Disordered" evidence="7">
    <location>
        <begin position="21"/>
        <end position="89"/>
    </location>
</feature>
<gene>
    <name evidence="9" type="ORF">ABOZ73_02575</name>
</gene>
<evidence type="ECO:0000256" key="8">
    <source>
        <dbReference type="SAM" id="SignalP"/>
    </source>
</evidence>
<evidence type="ECO:0000256" key="7">
    <source>
        <dbReference type="SAM" id="MobiDB-lite"/>
    </source>
</evidence>
<evidence type="ECO:0000256" key="3">
    <source>
        <dbReference type="ARBA" id="ARBA00023136"/>
    </source>
</evidence>
<comment type="subcellular location">
    <subcellularLocation>
        <location evidence="1">Cell outer membrane</location>
        <topology evidence="1">Lipid-anchor</topology>
    </subcellularLocation>
</comment>
<keyword evidence="6 9" id="KW-0449">Lipoprotein</keyword>
<accession>A0AB39KU31</accession>
<evidence type="ECO:0000256" key="6">
    <source>
        <dbReference type="ARBA" id="ARBA00023288"/>
    </source>
</evidence>
<evidence type="ECO:0000256" key="2">
    <source>
        <dbReference type="ARBA" id="ARBA00022729"/>
    </source>
</evidence>
<feature type="signal peptide" evidence="8">
    <location>
        <begin position="1"/>
        <end position="18"/>
    </location>
</feature>
<protein>
    <submittedName>
        <fullName evidence="9">Lipoprotein</fullName>
    </submittedName>
</protein>
<reference evidence="9" key="1">
    <citation type="submission" date="2024-06" db="EMBL/GenBank/DDBJ databases">
        <title>Caulobacter inopinatus, sp. nov.</title>
        <authorList>
            <person name="Donachie S.P."/>
        </authorList>
    </citation>
    <scope>NUCLEOTIDE SEQUENCE</scope>
    <source>
        <strain evidence="9">73W</strain>
    </source>
</reference>
<dbReference type="NCBIfam" id="NF047847">
    <property type="entry name" value="SS_mature_LptM"/>
    <property type="match status" value="1"/>
</dbReference>
<keyword evidence="2 8" id="KW-0732">Signal</keyword>
<dbReference type="AlphaFoldDB" id="A0AB39KU31"/>
<keyword evidence="4" id="KW-0564">Palmitate</keyword>
<feature type="chain" id="PRO_5044337576" evidence="8">
    <location>
        <begin position="19"/>
        <end position="89"/>
    </location>
</feature>
<proteinExistence type="predicted"/>
<feature type="compositionally biased region" description="Polar residues" evidence="7">
    <location>
        <begin position="44"/>
        <end position="57"/>
    </location>
</feature>
<keyword evidence="5" id="KW-0998">Cell outer membrane</keyword>
<evidence type="ECO:0000256" key="4">
    <source>
        <dbReference type="ARBA" id="ARBA00023139"/>
    </source>
</evidence>
<dbReference type="InterPro" id="IPR032831">
    <property type="entry name" value="LptM_cons"/>
</dbReference>
<evidence type="ECO:0000256" key="5">
    <source>
        <dbReference type="ARBA" id="ARBA00023237"/>
    </source>
</evidence>
<organism evidence="9">
    <name type="scientific">Caulobacter sp. 73W</name>
    <dbReference type="NCBI Taxonomy" id="3161137"/>
    <lineage>
        <taxon>Bacteria</taxon>
        <taxon>Pseudomonadati</taxon>
        <taxon>Pseudomonadota</taxon>
        <taxon>Alphaproteobacteria</taxon>
        <taxon>Caulobacterales</taxon>
        <taxon>Caulobacteraceae</taxon>
        <taxon>Caulobacter</taxon>
    </lineage>
</organism>
<sequence length="89" mass="9264">MNRSLMILALAAGTVALAGCGKQGPLERPAPMWGAAAKARYDASKSSSEANQPSAPKTTREQMDPATANRPVGETQLPGINDPFGSRPK</sequence>
<keyword evidence="3" id="KW-0472">Membrane</keyword>